<dbReference type="GO" id="GO:0006203">
    <property type="term" value="P:dGTP catabolic process"/>
    <property type="evidence" value="ECO:0007669"/>
    <property type="project" value="TreeGrafter"/>
</dbReference>
<comment type="caution">
    <text evidence="2">The sequence shown here is derived from an EMBL/GenBank/DDBJ whole genome shotgun (WGS) entry which is preliminary data.</text>
</comment>
<dbReference type="SMART" id="SM00471">
    <property type="entry name" value="HDc"/>
    <property type="match status" value="1"/>
</dbReference>
<dbReference type="Proteomes" id="UP000266113">
    <property type="component" value="Unassembled WGS sequence"/>
</dbReference>
<dbReference type="PANTHER" id="PTHR11373">
    <property type="entry name" value="DEOXYNUCLEOSIDE TRIPHOSPHATE TRIPHOSPHOHYDROLASE"/>
    <property type="match status" value="1"/>
</dbReference>
<proteinExistence type="predicted"/>
<gene>
    <name evidence="2" type="ORF">SMC1_00395</name>
</gene>
<dbReference type="InterPro" id="IPR050135">
    <property type="entry name" value="dGTPase-like"/>
</dbReference>
<sequence>MESLQQVENLLDALENRWAGYWQEMQSLLNAHTQDGHLRGGRGRRKKIRSAIYGDIDLQYPDLMLVVDMPYVQRLRQIGQMGLVHFVYPEARHSRFDHTLGVAWNTQQICTSLGKSVSSSGKKALLAAAILHDIGHGPFSHCTEMWEESLSDNRGGVWGWSEGGAGGIPAYHQFPEDSIAIDRSKPHEVNGVRLIYDHPIALALIRRGLARIGTGDQQTVFERNPSLGIRSLLNLLGIDPLTVSRMIVGDRGNGGTLVDVINGDLDADKFDYYRRDAYFTGAGQAGGDVEYIIDNVQLVTLPASMGGQSSLAWPFKAVNDIVFNLMSREYFYANTANHPVAQNANAMLATAFFESYRALQDACLNLDPENPIRDIAGRLLGYLPFMEDQDVWVFLDTMGRVKSEDYYRQDCCGVVSYIVSKLRSRSLFERSLPLTGTANNRFTRSVRKAVTGGQNTRDIHESRQLVDFVYIIDHSDQMSQHEDGESRAFRGITLIDWGWTPANQMTLQELTNRKKRLFGRETARGRPSVCIMPSKRARKPISLSEALDDSDDEIASGIAKYEHGMSFVQVLTDDIAVDTSGHRGKIPRKALCRQARTEYAAWLLSQRNDTTACPSPSPGHDPHAADVHRIGPIPARLDLVTEAIEQILAPT</sequence>
<keyword evidence="3" id="KW-1185">Reference proteome</keyword>
<dbReference type="SUPFAM" id="SSF109604">
    <property type="entry name" value="HD-domain/PDEase-like"/>
    <property type="match status" value="1"/>
</dbReference>
<dbReference type="PANTHER" id="PTHR11373:SF4">
    <property type="entry name" value="DEOXYNUCLEOSIDE TRIPHOSPHATE TRIPHOSPHOHYDROLASE SAMHD1"/>
    <property type="match status" value="1"/>
</dbReference>
<dbReference type="EMBL" id="QXIY01000001">
    <property type="protein sequence ID" value="RIE17677.1"/>
    <property type="molecule type" value="Genomic_DNA"/>
</dbReference>
<dbReference type="Gene3D" id="1.10.3210.10">
    <property type="entry name" value="Hypothetical protein af1432"/>
    <property type="match status" value="1"/>
</dbReference>
<organism evidence="2 3">
    <name type="scientific">Candidatus Cryosericum septentrionale</name>
    <dbReference type="NCBI Taxonomy" id="2290913"/>
    <lineage>
        <taxon>Bacteria</taxon>
        <taxon>Pseudomonadati</taxon>
        <taxon>Caldisericota/Cryosericota group</taxon>
        <taxon>Candidatus Cryosericota</taxon>
        <taxon>Candidatus Cryosericia</taxon>
        <taxon>Candidatus Cryosericales</taxon>
        <taxon>Candidatus Cryosericaceae</taxon>
        <taxon>Candidatus Cryosericum</taxon>
    </lineage>
</organism>
<feature type="domain" description="HD/PDEase" evidence="1">
    <location>
        <begin position="91"/>
        <end position="282"/>
    </location>
</feature>
<dbReference type="AlphaFoldDB" id="A0A398E0P7"/>
<dbReference type="GO" id="GO:0008832">
    <property type="term" value="F:dGTPase activity"/>
    <property type="evidence" value="ECO:0007669"/>
    <property type="project" value="TreeGrafter"/>
</dbReference>
<protein>
    <submittedName>
        <fullName evidence="2">HD domain-containing protein</fullName>
    </submittedName>
</protein>
<evidence type="ECO:0000259" key="1">
    <source>
        <dbReference type="SMART" id="SM00471"/>
    </source>
</evidence>
<evidence type="ECO:0000313" key="3">
    <source>
        <dbReference type="Proteomes" id="UP000266113"/>
    </source>
</evidence>
<reference evidence="2 3" key="1">
    <citation type="submission" date="2018-09" db="EMBL/GenBank/DDBJ databases">
        <title>Discovery and Ecogenomic Context for Candidatus Cryosericales, a Global Caldiserica Order Active in Thawing Permafrost.</title>
        <authorList>
            <person name="Martinez M.A."/>
            <person name="Woodcroft B.J."/>
            <person name="Ignacio Espinoza J.C."/>
            <person name="Zayed A."/>
            <person name="Singleton C.M."/>
            <person name="Boyd J."/>
            <person name="Li Y.-F."/>
            <person name="Purvine S."/>
            <person name="Maughan H."/>
            <person name="Hodgkins S.B."/>
            <person name="Anderson D."/>
            <person name="Sederholm M."/>
            <person name="Temperton B."/>
            <person name="Saleska S.R."/>
            <person name="Tyson G.W."/>
            <person name="Rich V.I."/>
        </authorList>
    </citation>
    <scope>NUCLEOTIDE SEQUENCE [LARGE SCALE GENOMIC DNA]</scope>
    <source>
        <strain evidence="2 3">SMC1</strain>
    </source>
</reference>
<evidence type="ECO:0000313" key="2">
    <source>
        <dbReference type="EMBL" id="RIE17677.1"/>
    </source>
</evidence>
<dbReference type="CDD" id="cd00077">
    <property type="entry name" value="HDc"/>
    <property type="match status" value="1"/>
</dbReference>
<dbReference type="Pfam" id="PF01966">
    <property type="entry name" value="HD"/>
    <property type="match status" value="1"/>
</dbReference>
<dbReference type="InterPro" id="IPR003607">
    <property type="entry name" value="HD/PDEase_dom"/>
</dbReference>
<accession>A0A398E0P7</accession>
<name>A0A398E0P7_9BACT</name>
<dbReference type="InterPro" id="IPR006674">
    <property type="entry name" value="HD_domain"/>
</dbReference>